<evidence type="ECO:0000313" key="2">
    <source>
        <dbReference type="EMBL" id="RNA22376.1"/>
    </source>
</evidence>
<reference evidence="2 3" key="1">
    <citation type="journal article" date="2018" name="Sci. Rep.">
        <title>Genomic signatures of local adaptation to the degree of environmental predictability in rotifers.</title>
        <authorList>
            <person name="Franch-Gras L."/>
            <person name="Hahn C."/>
            <person name="Garcia-Roger E.M."/>
            <person name="Carmona M.J."/>
            <person name="Serra M."/>
            <person name="Gomez A."/>
        </authorList>
    </citation>
    <scope>NUCLEOTIDE SEQUENCE [LARGE SCALE GENOMIC DNA]</scope>
    <source>
        <strain evidence="2">HYR1</strain>
    </source>
</reference>
<sequence>MNQKSVLSHIDSIDFTDTDELIESFNLKKTRCDCFVYKLSKDGTDLCFCGLPLHLHHESVRRAFTHKAENYPVEWNYERHTTADEPTDAFGELKFEDFKRNDPKYLRVDFRTPLDQMVKIIFEVWKMHRPKLIISITGGAKNFKINAGIKNALKRAVISAALSTDAWLVTGGTNEGIMKIIGEAFKESAIRLKNRRKLILLGIANWTTIKNNHLLTRKSTKPNMYSHDEEHFKNHPLKEFLDMQKGAYLDPNHTHFILVDNAHLNNYGGELKFQAELLDLITDPKSINVNEIPMVMLLYHQHVLGSGHFFSDIRGSESAKLQLFLKSLFFKSFAKNKKGIVNFKYKLNKNSSFFNNVMPLGGFFPDNETDK</sequence>
<dbReference type="Pfam" id="PF18139">
    <property type="entry name" value="LSDAT_euk"/>
    <property type="match status" value="1"/>
</dbReference>
<evidence type="ECO:0000313" key="3">
    <source>
        <dbReference type="Proteomes" id="UP000276133"/>
    </source>
</evidence>
<dbReference type="GO" id="GO:0030001">
    <property type="term" value="P:metal ion transport"/>
    <property type="evidence" value="ECO:0007669"/>
    <property type="project" value="TreeGrafter"/>
</dbReference>
<dbReference type="PANTHER" id="PTHR13800">
    <property type="entry name" value="TRANSIENT RECEPTOR POTENTIAL CATION CHANNEL, SUBFAMILY M, MEMBER 6"/>
    <property type="match status" value="1"/>
</dbReference>
<feature type="domain" description="TRPM SLOG" evidence="1">
    <location>
        <begin position="104"/>
        <end position="298"/>
    </location>
</feature>
<dbReference type="GO" id="GO:0005886">
    <property type="term" value="C:plasma membrane"/>
    <property type="evidence" value="ECO:0007669"/>
    <property type="project" value="TreeGrafter"/>
</dbReference>
<dbReference type="PANTHER" id="PTHR13800:SF1">
    <property type="entry name" value="TRANSIENT RECEPTOR POTENTIAL CATION CHANNEL TRPM"/>
    <property type="match status" value="1"/>
</dbReference>
<comment type="caution">
    <text evidence="2">The sequence shown here is derived from an EMBL/GenBank/DDBJ whole genome shotgun (WGS) entry which is preliminary data.</text>
</comment>
<dbReference type="InterPro" id="IPR041491">
    <property type="entry name" value="TRPM_SLOG"/>
</dbReference>
<dbReference type="InterPro" id="IPR050927">
    <property type="entry name" value="TRPM"/>
</dbReference>
<gene>
    <name evidence="2" type="ORF">BpHYR1_000293</name>
</gene>
<proteinExistence type="predicted"/>
<evidence type="ECO:0000259" key="1">
    <source>
        <dbReference type="Pfam" id="PF18139"/>
    </source>
</evidence>
<dbReference type="STRING" id="10195.A0A3M7RFP6"/>
<keyword evidence="3" id="KW-1185">Reference proteome</keyword>
<protein>
    <submittedName>
        <fullName evidence="2">Transient receptor potential cation channel subfamily M member 2-like isoform X1</fullName>
    </submittedName>
</protein>
<dbReference type="AlphaFoldDB" id="A0A3M7RFP6"/>
<accession>A0A3M7RFP6</accession>
<dbReference type="GO" id="GO:0005261">
    <property type="term" value="F:monoatomic cation channel activity"/>
    <property type="evidence" value="ECO:0007669"/>
    <property type="project" value="TreeGrafter"/>
</dbReference>
<dbReference type="OrthoDB" id="10050890at2759"/>
<keyword evidence="2" id="KW-0675">Receptor</keyword>
<organism evidence="2 3">
    <name type="scientific">Brachionus plicatilis</name>
    <name type="common">Marine rotifer</name>
    <name type="synonym">Brachionus muelleri</name>
    <dbReference type="NCBI Taxonomy" id="10195"/>
    <lineage>
        <taxon>Eukaryota</taxon>
        <taxon>Metazoa</taxon>
        <taxon>Spiralia</taxon>
        <taxon>Gnathifera</taxon>
        <taxon>Rotifera</taxon>
        <taxon>Eurotatoria</taxon>
        <taxon>Monogononta</taxon>
        <taxon>Pseudotrocha</taxon>
        <taxon>Ploima</taxon>
        <taxon>Brachionidae</taxon>
        <taxon>Brachionus</taxon>
    </lineage>
</organism>
<dbReference type="EMBL" id="REGN01003479">
    <property type="protein sequence ID" value="RNA22376.1"/>
    <property type="molecule type" value="Genomic_DNA"/>
</dbReference>
<dbReference type="Proteomes" id="UP000276133">
    <property type="component" value="Unassembled WGS sequence"/>
</dbReference>
<name>A0A3M7RFP6_BRAPC</name>